<evidence type="ECO:0000313" key="3">
    <source>
        <dbReference type="EMBL" id="BCA85875.1"/>
    </source>
</evidence>
<protein>
    <recommendedName>
        <fullName evidence="2">Type VII secretion system protein EssD-like domain-containing protein</fullName>
    </recommendedName>
</protein>
<keyword evidence="1" id="KW-1133">Transmembrane helix</keyword>
<reference evidence="3 4" key="1">
    <citation type="submission" date="2020-02" db="EMBL/GenBank/DDBJ databases">
        <title>Characterization of vanA genotype vancomycin-resistant Enterococcus saigonensis VE80.</title>
        <authorList>
            <person name="Harada T."/>
            <person name="Motooka D."/>
            <person name="Nakamura S."/>
            <person name="Yamamoto Y."/>
            <person name="Kawahara R."/>
            <person name="Kawatsu K."/>
        </authorList>
    </citation>
    <scope>NUCLEOTIDE SEQUENCE [LARGE SCALE GENOMIC DNA]</scope>
    <source>
        <strain evidence="3 4">VE80</strain>
    </source>
</reference>
<evidence type="ECO:0000256" key="1">
    <source>
        <dbReference type="SAM" id="Phobius"/>
    </source>
</evidence>
<keyword evidence="4" id="KW-1185">Reference proteome</keyword>
<feature type="domain" description="Type VII secretion system protein EssD-like" evidence="2">
    <location>
        <begin position="141"/>
        <end position="274"/>
    </location>
</feature>
<dbReference type="Gene3D" id="3.40.570.10">
    <property type="entry name" value="Extracellular Endonuclease, subunit A"/>
    <property type="match status" value="1"/>
</dbReference>
<dbReference type="InterPro" id="IPR044929">
    <property type="entry name" value="DNA/RNA_non-sp_Endonuclease_sf"/>
</dbReference>
<dbReference type="KEGG" id="esg:EsVE80_13980"/>
<dbReference type="InterPro" id="IPR044927">
    <property type="entry name" value="Endonuclea_NS_2"/>
</dbReference>
<evidence type="ECO:0000313" key="4">
    <source>
        <dbReference type="Proteomes" id="UP000502998"/>
    </source>
</evidence>
<dbReference type="AlphaFoldDB" id="A0A679IK18"/>
<feature type="transmembrane region" description="Helical" evidence="1">
    <location>
        <begin position="33"/>
        <end position="51"/>
    </location>
</feature>
<organism evidence="3 4">
    <name type="scientific">Enterococcus saigonensis</name>
    <dbReference type="NCBI Taxonomy" id="1805431"/>
    <lineage>
        <taxon>Bacteria</taxon>
        <taxon>Bacillati</taxon>
        <taxon>Bacillota</taxon>
        <taxon>Bacilli</taxon>
        <taxon>Lactobacillales</taxon>
        <taxon>Enterococcaceae</taxon>
        <taxon>Enterococcus</taxon>
    </lineage>
</organism>
<sequence length="312" mass="34804">MDTILILGGLLGIIIGIIFLIQAIKRQRKKKPSLVLMATAVVALLTGSGLLEPVNQQQVTNKDKDTAESTIITTSESQSDLFDATSQTVDSTKNDSKQNSRQQSSAKLQALKNKLALLNFDGQQTIEINHGRPTFSKAELSTKEGAWEKYYPLDTLNRATGAEALLNQSLMPTKKRGDISKVTPTGWRNKKIGGSYLYNRSHLIGFALAGENANWQNLITGTRQLNNPEMLRFEMDIKYYLEQDKDHFVRYEVTPIFRNNELLARGVHLMAQSVNSDTIQFNVYIFNVQDNVKLNYADGTSQIVKSGSSAEK</sequence>
<dbReference type="Pfam" id="PF13930">
    <property type="entry name" value="Endonuclea_NS_2"/>
    <property type="match status" value="1"/>
</dbReference>
<proteinExistence type="predicted"/>
<name>A0A679IK18_9ENTE</name>
<evidence type="ECO:0000259" key="2">
    <source>
        <dbReference type="Pfam" id="PF13930"/>
    </source>
</evidence>
<gene>
    <name evidence="3" type="ORF">EsVE80_13980</name>
</gene>
<dbReference type="RefSeq" id="WP_173103104.1">
    <property type="nucleotide sequence ID" value="NZ_AP022822.1"/>
</dbReference>
<accession>A0A679IK18</accession>
<feature type="transmembrane region" description="Helical" evidence="1">
    <location>
        <begin position="6"/>
        <end position="24"/>
    </location>
</feature>
<keyword evidence="1" id="KW-0812">Transmembrane</keyword>
<keyword evidence="1" id="KW-0472">Membrane</keyword>
<dbReference type="Proteomes" id="UP000502998">
    <property type="component" value="Chromosome"/>
</dbReference>
<dbReference type="EMBL" id="AP022822">
    <property type="protein sequence ID" value="BCA85875.1"/>
    <property type="molecule type" value="Genomic_DNA"/>
</dbReference>